<comment type="similarity">
    <text evidence="3">Belongs to the CMP-NeuNAc synthase family.</text>
</comment>
<accession>A0ABV3VX05</accession>
<dbReference type="Proteomes" id="UP001558534">
    <property type="component" value="Unassembled WGS sequence"/>
</dbReference>
<organism evidence="5 6">
    <name type="scientific">Lysinibacillus xylanilyticus</name>
    <dbReference type="NCBI Taxonomy" id="582475"/>
    <lineage>
        <taxon>Bacteria</taxon>
        <taxon>Bacillati</taxon>
        <taxon>Bacillota</taxon>
        <taxon>Bacilli</taxon>
        <taxon>Bacillales</taxon>
        <taxon>Bacillaceae</taxon>
        <taxon>Lysinibacillus</taxon>
    </lineage>
</organism>
<evidence type="ECO:0000313" key="5">
    <source>
        <dbReference type="EMBL" id="MEX3745389.1"/>
    </source>
</evidence>
<dbReference type="RefSeq" id="WP_368636274.1">
    <property type="nucleotide sequence ID" value="NZ_JBFRHK010000004.1"/>
</dbReference>
<evidence type="ECO:0000256" key="2">
    <source>
        <dbReference type="ARBA" id="ARBA00005141"/>
    </source>
</evidence>
<dbReference type="EC" id="2.7.7.43" evidence="4"/>
<dbReference type="InterPro" id="IPR029044">
    <property type="entry name" value="Nucleotide-diphossugar_trans"/>
</dbReference>
<comment type="caution">
    <text evidence="5">The sequence shown here is derived from an EMBL/GenBank/DDBJ whole genome shotgun (WGS) entry which is preliminary data.</text>
</comment>
<protein>
    <recommendedName>
        <fullName evidence="4">N-acylneuraminate cytidylyltransferase</fullName>
        <ecNumber evidence="4">2.7.7.43</ecNumber>
    </recommendedName>
</protein>
<evidence type="ECO:0000313" key="6">
    <source>
        <dbReference type="Proteomes" id="UP001558534"/>
    </source>
</evidence>
<gene>
    <name evidence="5" type="ORF">AB1300_09595</name>
</gene>
<dbReference type="Gene3D" id="3.40.50.1000">
    <property type="entry name" value="HAD superfamily/HAD-like"/>
    <property type="match status" value="1"/>
</dbReference>
<dbReference type="InterPro" id="IPR023214">
    <property type="entry name" value="HAD_sf"/>
</dbReference>
<reference evidence="5 6" key="1">
    <citation type="submission" date="2024-07" db="EMBL/GenBank/DDBJ databases">
        <title>Characterization of a bacterium isolated from hydrolysated instant sea cucumber by whole-genome sequencing and metabolomics.</title>
        <authorList>
            <person name="Luo X."/>
            <person name="Zhang Z."/>
            <person name="Zheng Z."/>
            <person name="Zhang W."/>
            <person name="Ming T."/>
            <person name="Jiao L."/>
            <person name="Su X."/>
            <person name="Kong F."/>
            <person name="Xu J."/>
        </authorList>
    </citation>
    <scope>NUCLEOTIDE SEQUENCE [LARGE SCALE GENOMIC DNA]</scope>
    <source>
        <strain evidence="5 6">XL-2024</strain>
    </source>
</reference>
<evidence type="ECO:0000256" key="1">
    <source>
        <dbReference type="ARBA" id="ARBA00001862"/>
    </source>
</evidence>
<proteinExistence type="inferred from homology"/>
<dbReference type="PANTHER" id="PTHR21485:SF6">
    <property type="entry name" value="N-ACYLNEURAMINATE CYTIDYLYLTRANSFERASE-RELATED"/>
    <property type="match status" value="1"/>
</dbReference>
<dbReference type="SUPFAM" id="SSF53448">
    <property type="entry name" value="Nucleotide-diphospho-sugar transferases"/>
    <property type="match status" value="1"/>
</dbReference>
<comment type="pathway">
    <text evidence="2">Amino-sugar metabolism; N-acetylneuraminate metabolism.</text>
</comment>
<sequence>MTNILAIIPARSGSKSVKDKNIRPINGKPMLAYSIEHALNSNKINRVIVSTDSEEYANLASKYGAEVPFLRPAEISGDLSLDIEVFQHALAYLKKEEAYVPDIVVQLRPTYPIRNIQDIDQMIDLILADDEIDSVRCIAAAKEIAYKMWRKNDDDTLTPLLTDIEEAYNMPRQQLPKIFYQNACIDVIRTSVITEKKSMSGQKIKGYEIEHNFDIDTEDEFLKAEQYLRLMEGNNRFVFDIDGVIAEFREDLDYRFATPNKKMINIINQLYDAGNKIILFTARGYVTKQDWREVTAKQMVDWGLKYHELLFGKPNADYYVDDKMIHMKDLYSFFY</sequence>
<dbReference type="PANTHER" id="PTHR21485">
    <property type="entry name" value="HAD SUPERFAMILY MEMBERS CMAS AND KDSC"/>
    <property type="match status" value="1"/>
</dbReference>
<dbReference type="SUPFAM" id="SSF56784">
    <property type="entry name" value="HAD-like"/>
    <property type="match status" value="1"/>
</dbReference>
<name>A0ABV3VX05_9BACI</name>
<comment type="catalytic activity">
    <reaction evidence="1">
        <text>an N-acylneuraminate + CTP = a CMP-N-acyl-beta-neuraminate + diphosphate</text>
        <dbReference type="Rhea" id="RHEA:11344"/>
        <dbReference type="ChEBI" id="CHEBI:33019"/>
        <dbReference type="ChEBI" id="CHEBI:37563"/>
        <dbReference type="ChEBI" id="CHEBI:60073"/>
        <dbReference type="ChEBI" id="CHEBI:68671"/>
        <dbReference type="EC" id="2.7.7.43"/>
    </reaction>
</comment>
<evidence type="ECO:0000256" key="4">
    <source>
        <dbReference type="ARBA" id="ARBA00012491"/>
    </source>
</evidence>
<dbReference type="InterPro" id="IPR050793">
    <property type="entry name" value="CMP-NeuNAc_synthase"/>
</dbReference>
<dbReference type="Gene3D" id="3.90.550.10">
    <property type="entry name" value="Spore Coat Polysaccharide Biosynthesis Protein SpsA, Chain A"/>
    <property type="match status" value="1"/>
</dbReference>
<evidence type="ECO:0000256" key="3">
    <source>
        <dbReference type="ARBA" id="ARBA00010726"/>
    </source>
</evidence>
<dbReference type="InterPro" id="IPR036412">
    <property type="entry name" value="HAD-like_sf"/>
</dbReference>
<dbReference type="Pfam" id="PF02348">
    <property type="entry name" value="CTP_transf_3"/>
    <property type="match status" value="1"/>
</dbReference>
<keyword evidence="6" id="KW-1185">Reference proteome</keyword>
<dbReference type="InterPro" id="IPR003329">
    <property type="entry name" value="Cytidylyl_trans"/>
</dbReference>
<dbReference type="EMBL" id="JBFRHK010000004">
    <property type="protein sequence ID" value="MEX3745389.1"/>
    <property type="molecule type" value="Genomic_DNA"/>
</dbReference>
<dbReference type="CDD" id="cd02513">
    <property type="entry name" value="CMP-NeuAc_Synthase"/>
    <property type="match status" value="1"/>
</dbReference>